<dbReference type="InterPro" id="IPR000073">
    <property type="entry name" value="AB_hydrolase_1"/>
</dbReference>
<dbReference type="OrthoDB" id="9806902at2"/>
<dbReference type="GO" id="GO:0003824">
    <property type="term" value="F:catalytic activity"/>
    <property type="evidence" value="ECO:0007669"/>
    <property type="project" value="InterPro"/>
</dbReference>
<dbReference type="Gene3D" id="3.40.50.1820">
    <property type="entry name" value="alpha/beta hydrolase"/>
    <property type="match status" value="1"/>
</dbReference>
<keyword evidence="3" id="KW-1185">Reference proteome</keyword>
<evidence type="ECO:0000313" key="2">
    <source>
        <dbReference type="EMBL" id="ARU59167.1"/>
    </source>
</evidence>
<evidence type="ECO:0000259" key="1">
    <source>
        <dbReference type="Pfam" id="PF12146"/>
    </source>
</evidence>
<dbReference type="SUPFAM" id="SSF53474">
    <property type="entry name" value="alpha/beta-Hydrolases"/>
    <property type="match status" value="1"/>
</dbReference>
<accession>A0A1Y0IF48</accession>
<reference evidence="2 3" key="1">
    <citation type="submission" date="2017-05" db="EMBL/GenBank/DDBJ databases">
        <title>Genomic insights into alkan degradation activity of Oleiphilus messinensis.</title>
        <authorList>
            <person name="Kozyavkin S.A."/>
            <person name="Slesarev A.I."/>
            <person name="Golyshin P.N."/>
            <person name="Korzhenkov A."/>
            <person name="Golyshina O.N."/>
            <person name="Toshchakov S.V."/>
        </authorList>
    </citation>
    <scope>NUCLEOTIDE SEQUENCE [LARGE SCALE GENOMIC DNA]</scope>
    <source>
        <strain evidence="2 3">ME102</strain>
    </source>
</reference>
<dbReference type="PRINTS" id="PR00412">
    <property type="entry name" value="EPOXHYDRLASE"/>
</dbReference>
<dbReference type="PANTHER" id="PTHR11614">
    <property type="entry name" value="PHOSPHOLIPASE-RELATED"/>
    <property type="match status" value="1"/>
</dbReference>
<dbReference type="InterPro" id="IPR000639">
    <property type="entry name" value="Epox_hydrolase-like"/>
</dbReference>
<dbReference type="RefSeq" id="WP_087463871.1">
    <property type="nucleotide sequence ID" value="NZ_CP021425.1"/>
</dbReference>
<gene>
    <name evidence="2" type="ORF">OLMES_5183</name>
</gene>
<evidence type="ECO:0000313" key="3">
    <source>
        <dbReference type="Proteomes" id="UP000196027"/>
    </source>
</evidence>
<dbReference type="EMBL" id="CP021425">
    <property type="protein sequence ID" value="ARU59167.1"/>
    <property type="molecule type" value="Genomic_DNA"/>
</dbReference>
<dbReference type="InterPro" id="IPR029058">
    <property type="entry name" value="AB_hydrolase_fold"/>
</dbReference>
<dbReference type="Pfam" id="PF12146">
    <property type="entry name" value="Hydrolase_4"/>
    <property type="match status" value="1"/>
</dbReference>
<dbReference type="AlphaFoldDB" id="A0A1Y0IF48"/>
<dbReference type="KEGG" id="ome:OLMES_5183"/>
<sequence length="278" mass="31318">MTTQWQDFSYTSVTGHHCWGYHAGGTRGTILFLHGWGDHGERYRELGEQFHARGFAVVLPDLPGHGRSAGPRARVERFSDLVGDCLRILETLNITEPVWLNGHSMGGCLAFHLALQYPERVKGVIFNSAALTINPAIQLWKRMLSRLLGRHFPHLKLATLKQAWMMSQCPIERERYCSDPLIYHGKIEAGTGLELMNANGYVADNMANFRHCFLALQGAKDALVNPEGPERLHRIAGVEGAELCIYPEARHDLLHDLESPAVMRKMLEWMEDQCPALP</sequence>
<name>A0A1Y0IF48_9GAMM</name>
<dbReference type="PRINTS" id="PR00111">
    <property type="entry name" value="ABHYDROLASE"/>
</dbReference>
<dbReference type="Proteomes" id="UP000196027">
    <property type="component" value="Chromosome"/>
</dbReference>
<dbReference type="InterPro" id="IPR022742">
    <property type="entry name" value="Hydrolase_4"/>
</dbReference>
<protein>
    <submittedName>
        <fullName evidence="2">Acylglycerol lipase</fullName>
    </submittedName>
</protein>
<organism evidence="2 3">
    <name type="scientific">Oleiphilus messinensis</name>
    <dbReference type="NCBI Taxonomy" id="141451"/>
    <lineage>
        <taxon>Bacteria</taxon>
        <taxon>Pseudomonadati</taxon>
        <taxon>Pseudomonadota</taxon>
        <taxon>Gammaproteobacteria</taxon>
        <taxon>Oceanospirillales</taxon>
        <taxon>Oleiphilaceae</taxon>
        <taxon>Oleiphilus</taxon>
    </lineage>
</organism>
<proteinExistence type="predicted"/>
<dbReference type="InterPro" id="IPR051044">
    <property type="entry name" value="MAG_DAG_Lipase"/>
</dbReference>
<feature type="domain" description="Serine aminopeptidase S33" evidence="1">
    <location>
        <begin position="26"/>
        <end position="257"/>
    </location>
</feature>